<evidence type="ECO:0000256" key="4">
    <source>
        <dbReference type="ARBA" id="ARBA00022837"/>
    </source>
</evidence>
<feature type="transmembrane region" description="Helical" evidence="9">
    <location>
        <begin position="186"/>
        <end position="204"/>
    </location>
</feature>
<dbReference type="GO" id="GO:0012505">
    <property type="term" value="C:endomembrane system"/>
    <property type="evidence" value="ECO:0007669"/>
    <property type="project" value="UniProtKB-SubCell"/>
</dbReference>
<accession>A0A6U4FF05</accession>
<keyword evidence="6" id="KW-0406">Ion transport</keyword>
<feature type="transmembrane region" description="Helical" evidence="9">
    <location>
        <begin position="426"/>
        <end position="449"/>
    </location>
</feature>
<feature type="domain" description="EF-hand" evidence="10">
    <location>
        <begin position="268"/>
        <end position="303"/>
    </location>
</feature>
<dbReference type="GO" id="GO:0006874">
    <property type="term" value="P:intracellular calcium ion homeostasis"/>
    <property type="evidence" value="ECO:0007669"/>
    <property type="project" value="TreeGrafter"/>
</dbReference>
<keyword evidence="7 9" id="KW-0472">Membrane</keyword>
<comment type="subcellular location">
    <subcellularLocation>
        <location evidence="1">Endomembrane system</location>
        <topology evidence="1">Multi-pass membrane protein</topology>
    </subcellularLocation>
</comment>
<dbReference type="GO" id="GO:0005509">
    <property type="term" value="F:calcium ion binding"/>
    <property type="evidence" value="ECO:0007669"/>
    <property type="project" value="InterPro"/>
</dbReference>
<feature type="transmembrane region" description="Helical" evidence="9">
    <location>
        <begin position="88"/>
        <end position="109"/>
    </location>
</feature>
<keyword evidence="2" id="KW-0813">Transport</keyword>
<dbReference type="Gene3D" id="1.10.238.10">
    <property type="entry name" value="EF-hand"/>
    <property type="match status" value="1"/>
</dbReference>
<reference evidence="11" key="1">
    <citation type="submission" date="2021-01" db="EMBL/GenBank/DDBJ databases">
        <authorList>
            <person name="Corre E."/>
            <person name="Pelletier E."/>
            <person name="Niang G."/>
            <person name="Scheremetjew M."/>
            <person name="Finn R."/>
            <person name="Kale V."/>
            <person name="Holt S."/>
            <person name="Cochrane G."/>
            <person name="Meng A."/>
            <person name="Brown T."/>
            <person name="Cohen L."/>
        </authorList>
    </citation>
    <scope>NUCLEOTIDE SEQUENCE</scope>
    <source>
        <strain evidence="11">CCMP2877</strain>
    </source>
</reference>
<dbReference type="Pfam" id="PF13499">
    <property type="entry name" value="EF-hand_7"/>
    <property type="match status" value="1"/>
</dbReference>
<gene>
    <name evidence="11" type="ORF">PPAR1163_LOCUS10852</name>
    <name evidence="12" type="ORF">PPAR1163_LOCUS10855</name>
    <name evidence="13" type="ORF">PPAR1163_LOCUS10856</name>
</gene>
<evidence type="ECO:0000256" key="8">
    <source>
        <dbReference type="SAM" id="MobiDB-lite"/>
    </source>
</evidence>
<evidence type="ECO:0000313" key="12">
    <source>
        <dbReference type="EMBL" id="CAD9252491.1"/>
    </source>
</evidence>
<dbReference type="PROSITE" id="PS50222">
    <property type="entry name" value="EF_HAND_2"/>
    <property type="match status" value="2"/>
</dbReference>
<organism evidence="11">
    <name type="scientific">Phaeomonas parva</name>
    <dbReference type="NCBI Taxonomy" id="124430"/>
    <lineage>
        <taxon>Eukaryota</taxon>
        <taxon>Sar</taxon>
        <taxon>Stramenopiles</taxon>
        <taxon>Ochrophyta</taxon>
        <taxon>Pinguiophyceae</taxon>
        <taxon>Pinguiochrysidales</taxon>
        <taxon>Pinguiochrysidaceae</taxon>
        <taxon>Phaeomonas</taxon>
    </lineage>
</organism>
<dbReference type="InterPro" id="IPR002048">
    <property type="entry name" value="EF_hand_dom"/>
</dbReference>
<evidence type="ECO:0000313" key="11">
    <source>
        <dbReference type="EMBL" id="CAD9252488.1"/>
    </source>
</evidence>
<feature type="region of interest" description="Disordered" evidence="8">
    <location>
        <begin position="351"/>
        <end position="376"/>
    </location>
</feature>
<feature type="transmembrane region" description="Helical" evidence="9">
    <location>
        <begin position="496"/>
        <end position="514"/>
    </location>
</feature>
<keyword evidence="3 9" id="KW-0812">Transmembrane</keyword>
<dbReference type="InterPro" id="IPR004713">
    <property type="entry name" value="CaH_exchang"/>
</dbReference>
<dbReference type="InterPro" id="IPR018247">
    <property type="entry name" value="EF_Hand_1_Ca_BS"/>
</dbReference>
<evidence type="ECO:0000256" key="1">
    <source>
        <dbReference type="ARBA" id="ARBA00004127"/>
    </source>
</evidence>
<proteinExistence type="predicted"/>
<feature type="transmembrane region" description="Helical" evidence="9">
    <location>
        <begin position="470"/>
        <end position="490"/>
    </location>
</feature>
<evidence type="ECO:0000256" key="2">
    <source>
        <dbReference type="ARBA" id="ARBA00022448"/>
    </source>
</evidence>
<dbReference type="EMBL" id="HBGJ01016895">
    <property type="protein sequence ID" value="CAD9252492.1"/>
    <property type="molecule type" value="Transcribed_RNA"/>
</dbReference>
<dbReference type="Pfam" id="PF01699">
    <property type="entry name" value="Na_Ca_ex"/>
    <property type="match status" value="1"/>
</dbReference>
<evidence type="ECO:0000256" key="7">
    <source>
        <dbReference type="ARBA" id="ARBA00023136"/>
    </source>
</evidence>
<feature type="transmembrane region" description="Helical" evidence="9">
    <location>
        <begin position="16"/>
        <end position="35"/>
    </location>
</feature>
<dbReference type="InterPro" id="IPR011992">
    <property type="entry name" value="EF-hand-dom_pair"/>
</dbReference>
<evidence type="ECO:0000256" key="6">
    <source>
        <dbReference type="ARBA" id="ARBA00023065"/>
    </source>
</evidence>
<dbReference type="SUPFAM" id="SSF47473">
    <property type="entry name" value="EF-hand"/>
    <property type="match status" value="1"/>
</dbReference>
<feature type="transmembrane region" description="Helical" evidence="9">
    <location>
        <begin position="388"/>
        <end position="406"/>
    </location>
</feature>
<feature type="compositionally biased region" description="Acidic residues" evidence="8">
    <location>
        <begin position="363"/>
        <end position="374"/>
    </location>
</feature>
<dbReference type="GO" id="GO:0015369">
    <property type="term" value="F:calcium:proton antiporter activity"/>
    <property type="evidence" value="ECO:0007669"/>
    <property type="project" value="TreeGrafter"/>
</dbReference>
<dbReference type="PROSITE" id="PS00018">
    <property type="entry name" value="EF_HAND_1"/>
    <property type="match status" value="1"/>
</dbReference>
<dbReference type="PANTHER" id="PTHR31503:SF36">
    <property type="entry name" value="SODIUM_CALCIUM EXCHANGER MEMBRANE REGION DOMAIN-CONTAINING PROTEIN"/>
    <property type="match status" value="1"/>
</dbReference>
<feature type="transmembrane region" description="Helical" evidence="9">
    <location>
        <begin position="154"/>
        <end position="174"/>
    </location>
</feature>
<keyword evidence="5 9" id="KW-1133">Transmembrane helix</keyword>
<evidence type="ECO:0000259" key="10">
    <source>
        <dbReference type="PROSITE" id="PS50222"/>
    </source>
</evidence>
<dbReference type="SMART" id="SM00054">
    <property type="entry name" value="EFh"/>
    <property type="match status" value="2"/>
</dbReference>
<sequence>MGLSDLFIDAKDLPEGGYGFCQLLFLLAAYGYILFQASNLISDGSELLLLVPSLAGLVGSCVLPVLGAVPDGAIVLFSGMGPDAQEQLSVGVGALAGSTIMLLTVPWFLSVYAGSVDIEDGECVYRKPKVSGMKAVFWDMGVQPTADVRYGAQIMMLTSLSYLLIQVPAGYLHGPEEEIAKGEKKWALAAMLVCIIAFVSYLVYQYIAAQKADEDSSLNLKVDAVVVERIQKGEISLLGALNSVIHLAAPETASEATPLKDETPLEKRLKAILKPFFHKYDTDHNASLERSELGVVMSDLGMHVSADDLNKRFERYDIDSDGSVSFHEFVQGTADMLREEDVQTFIKANSRGEGEAANGVATAEEDEEEEEMPEEFVSLPPDVQQRRILMRAFYMMGLGTGLVLVFSDPMVDVLSELGNRINVTPFYVSFVLAPLASNASELLASYNYALKKTSKSITISLTALEGAGSMNNTFCLGIFMVLIYTQGLAWEFTAETIAILFAQFAVGLIALAPVQRVWHAAVVLAIYPVSLILVSALEAIGFD</sequence>
<dbReference type="AlphaFoldDB" id="A0A6U4FF05"/>
<feature type="transmembrane region" description="Helical" evidence="9">
    <location>
        <begin position="521"/>
        <end position="542"/>
    </location>
</feature>
<feature type="transmembrane region" description="Helical" evidence="9">
    <location>
        <begin position="47"/>
        <end position="68"/>
    </location>
</feature>
<dbReference type="EMBL" id="HBGJ01016891">
    <property type="protein sequence ID" value="CAD9252488.1"/>
    <property type="molecule type" value="Transcribed_RNA"/>
</dbReference>
<name>A0A6U4FF05_9STRA</name>
<dbReference type="PANTHER" id="PTHR31503">
    <property type="entry name" value="VACUOLAR CALCIUM ION TRANSPORTER"/>
    <property type="match status" value="1"/>
</dbReference>
<dbReference type="CDD" id="cd00051">
    <property type="entry name" value="EFh"/>
    <property type="match status" value="1"/>
</dbReference>
<dbReference type="GO" id="GO:0016020">
    <property type="term" value="C:membrane"/>
    <property type="evidence" value="ECO:0007669"/>
    <property type="project" value="InterPro"/>
</dbReference>
<evidence type="ECO:0000256" key="9">
    <source>
        <dbReference type="SAM" id="Phobius"/>
    </source>
</evidence>
<evidence type="ECO:0000256" key="3">
    <source>
        <dbReference type="ARBA" id="ARBA00022692"/>
    </source>
</evidence>
<evidence type="ECO:0000256" key="5">
    <source>
        <dbReference type="ARBA" id="ARBA00022989"/>
    </source>
</evidence>
<evidence type="ECO:0000313" key="13">
    <source>
        <dbReference type="EMBL" id="CAD9252492.1"/>
    </source>
</evidence>
<dbReference type="EMBL" id="HBGJ01016894">
    <property type="protein sequence ID" value="CAD9252491.1"/>
    <property type="molecule type" value="Transcribed_RNA"/>
</dbReference>
<protein>
    <recommendedName>
        <fullName evidence="10">EF-hand domain-containing protein</fullName>
    </recommendedName>
</protein>
<feature type="domain" description="EF-hand" evidence="10">
    <location>
        <begin position="304"/>
        <end position="339"/>
    </location>
</feature>
<keyword evidence="4" id="KW-0106">Calcium</keyword>
<dbReference type="InterPro" id="IPR004837">
    <property type="entry name" value="NaCa_Exmemb"/>
</dbReference>